<dbReference type="RefSeq" id="WP_253751885.1">
    <property type="nucleotide sequence ID" value="NZ_JAMZDZ010000001.1"/>
</dbReference>
<dbReference type="Gene3D" id="1.10.10.10">
    <property type="entry name" value="Winged helix-like DNA-binding domain superfamily/Winged helix DNA-binding domain"/>
    <property type="match status" value="1"/>
</dbReference>
<dbReference type="InterPro" id="IPR036388">
    <property type="entry name" value="WH-like_DNA-bd_sf"/>
</dbReference>
<dbReference type="PANTHER" id="PTHR43537:SF24">
    <property type="entry name" value="GLUCONATE OPERON TRANSCRIPTIONAL REPRESSOR"/>
    <property type="match status" value="1"/>
</dbReference>
<sequence>MRTEEPEVAIADQIRSAILAGDFAPGQRLVEAELSARYDASRGTVRSALIDLTHAGLVERIANVGARVRTVSVEEAIAITEVRMVVEGLCAAKAAERVTDAEAAELRALGRRMTEAVKGGEMMVYSQLNTTLHDRICEIAAQPVAAEVLANLRARNVRHQFRLALRPGRPQRSLPEHLAIIDEVCSRSPEGAERAARRHVASVIDALREI</sequence>
<gene>
    <name evidence="5" type="ORF">ACFOZ4_20770</name>
</gene>
<dbReference type="InterPro" id="IPR008920">
    <property type="entry name" value="TF_FadR/GntR_C"/>
</dbReference>
<evidence type="ECO:0000256" key="2">
    <source>
        <dbReference type="ARBA" id="ARBA00023125"/>
    </source>
</evidence>
<dbReference type="Proteomes" id="UP001595816">
    <property type="component" value="Unassembled WGS sequence"/>
</dbReference>
<proteinExistence type="predicted"/>
<dbReference type="Gene3D" id="1.20.120.530">
    <property type="entry name" value="GntR ligand-binding domain-like"/>
    <property type="match status" value="1"/>
</dbReference>
<dbReference type="SUPFAM" id="SSF48008">
    <property type="entry name" value="GntR ligand-binding domain-like"/>
    <property type="match status" value="1"/>
</dbReference>
<keyword evidence="3" id="KW-0804">Transcription</keyword>
<dbReference type="Pfam" id="PF00392">
    <property type="entry name" value="GntR"/>
    <property type="match status" value="1"/>
</dbReference>
<protein>
    <submittedName>
        <fullName evidence="5">GntR family transcriptional regulator</fullName>
    </submittedName>
</protein>
<dbReference type="InterPro" id="IPR011711">
    <property type="entry name" value="GntR_C"/>
</dbReference>
<name>A0ABV8LRS7_9ACTN</name>
<dbReference type="PANTHER" id="PTHR43537">
    <property type="entry name" value="TRANSCRIPTIONAL REGULATOR, GNTR FAMILY"/>
    <property type="match status" value="1"/>
</dbReference>
<dbReference type="SMART" id="SM00345">
    <property type="entry name" value="HTH_GNTR"/>
    <property type="match status" value="1"/>
</dbReference>
<dbReference type="CDD" id="cd07377">
    <property type="entry name" value="WHTH_GntR"/>
    <property type="match status" value="1"/>
</dbReference>
<dbReference type="Pfam" id="PF07729">
    <property type="entry name" value="FCD"/>
    <property type="match status" value="1"/>
</dbReference>
<evidence type="ECO:0000313" key="6">
    <source>
        <dbReference type="Proteomes" id="UP001595816"/>
    </source>
</evidence>
<dbReference type="SMART" id="SM00895">
    <property type="entry name" value="FCD"/>
    <property type="match status" value="1"/>
</dbReference>
<evidence type="ECO:0000313" key="5">
    <source>
        <dbReference type="EMBL" id="MFC4133053.1"/>
    </source>
</evidence>
<dbReference type="PROSITE" id="PS50949">
    <property type="entry name" value="HTH_GNTR"/>
    <property type="match status" value="1"/>
</dbReference>
<dbReference type="InterPro" id="IPR000524">
    <property type="entry name" value="Tscrpt_reg_HTH_GntR"/>
</dbReference>
<dbReference type="InterPro" id="IPR036390">
    <property type="entry name" value="WH_DNA-bd_sf"/>
</dbReference>
<dbReference type="EMBL" id="JBHSAY010000009">
    <property type="protein sequence ID" value="MFC4133053.1"/>
    <property type="molecule type" value="Genomic_DNA"/>
</dbReference>
<reference evidence="6" key="1">
    <citation type="journal article" date="2019" name="Int. J. Syst. Evol. Microbiol.">
        <title>The Global Catalogue of Microorganisms (GCM) 10K type strain sequencing project: providing services to taxonomists for standard genome sequencing and annotation.</title>
        <authorList>
            <consortium name="The Broad Institute Genomics Platform"/>
            <consortium name="The Broad Institute Genome Sequencing Center for Infectious Disease"/>
            <person name="Wu L."/>
            <person name="Ma J."/>
        </authorList>
    </citation>
    <scope>NUCLEOTIDE SEQUENCE [LARGE SCALE GENOMIC DNA]</scope>
    <source>
        <strain evidence="6">CGMCC 4.7289</strain>
    </source>
</reference>
<evidence type="ECO:0000256" key="3">
    <source>
        <dbReference type="ARBA" id="ARBA00023163"/>
    </source>
</evidence>
<organism evidence="5 6">
    <name type="scientific">Hamadaea flava</name>
    <dbReference type="NCBI Taxonomy" id="1742688"/>
    <lineage>
        <taxon>Bacteria</taxon>
        <taxon>Bacillati</taxon>
        <taxon>Actinomycetota</taxon>
        <taxon>Actinomycetes</taxon>
        <taxon>Micromonosporales</taxon>
        <taxon>Micromonosporaceae</taxon>
        <taxon>Hamadaea</taxon>
    </lineage>
</organism>
<accession>A0ABV8LRS7</accession>
<comment type="caution">
    <text evidence="5">The sequence shown here is derived from an EMBL/GenBank/DDBJ whole genome shotgun (WGS) entry which is preliminary data.</text>
</comment>
<feature type="domain" description="HTH gntR-type" evidence="4">
    <location>
        <begin position="4"/>
        <end position="71"/>
    </location>
</feature>
<evidence type="ECO:0000256" key="1">
    <source>
        <dbReference type="ARBA" id="ARBA00023015"/>
    </source>
</evidence>
<keyword evidence="1" id="KW-0805">Transcription regulation</keyword>
<keyword evidence="6" id="KW-1185">Reference proteome</keyword>
<keyword evidence="2" id="KW-0238">DNA-binding</keyword>
<dbReference type="SUPFAM" id="SSF46785">
    <property type="entry name" value="Winged helix' DNA-binding domain"/>
    <property type="match status" value="1"/>
</dbReference>
<evidence type="ECO:0000259" key="4">
    <source>
        <dbReference type="PROSITE" id="PS50949"/>
    </source>
</evidence>